<sequence>MGDNERSCSNREEYNNTVPPVSPMPFLYELLERVPIIPPLVPITRFLAKNSNRHVGGLPVLRLMSLSRS</sequence>
<comment type="caution">
    <text evidence="1">The sequence shown here is derived from an EMBL/GenBank/DDBJ whole genome shotgun (WGS) entry which is preliminary data.</text>
</comment>
<name>A0ABR1C6S7_NECAM</name>
<evidence type="ECO:0000313" key="2">
    <source>
        <dbReference type="Proteomes" id="UP001303046"/>
    </source>
</evidence>
<proteinExistence type="predicted"/>
<evidence type="ECO:0000313" key="1">
    <source>
        <dbReference type="EMBL" id="KAK6733475.1"/>
    </source>
</evidence>
<organism evidence="1 2">
    <name type="scientific">Necator americanus</name>
    <name type="common">Human hookworm</name>
    <dbReference type="NCBI Taxonomy" id="51031"/>
    <lineage>
        <taxon>Eukaryota</taxon>
        <taxon>Metazoa</taxon>
        <taxon>Ecdysozoa</taxon>
        <taxon>Nematoda</taxon>
        <taxon>Chromadorea</taxon>
        <taxon>Rhabditida</taxon>
        <taxon>Rhabditina</taxon>
        <taxon>Rhabditomorpha</taxon>
        <taxon>Strongyloidea</taxon>
        <taxon>Ancylostomatidae</taxon>
        <taxon>Bunostominae</taxon>
        <taxon>Necator</taxon>
    </lineage>
</organism>
<accession>A0ABR1C6S7</accession>
<dbReference type="Proteomes" id="UP001303046">
    <property type="component" value="Unassembled WGS sequence"/>
</dbReference>
<keyword evidence="2" id="KW-1185">Reference proteome</keyword>
<dbReference type="EMBL" id="JAVFWL010000002">
    <property type="protein sequence ID" value="KAK6733475.1"/>
    <property type="molecule type" value="Genomic_DNA"/>
</dbReference>
<reference evidence="1 2" key="1">
    <citation type="submission" date="2023-08" db="EMBL/GenBank/DDBJ databases">
        <title>A Necator americanus chromosomal reference genome.</title>
        <authorList>
            <person name="Ilik V."/>
            <person name="Petrzelkova K.J."/>
            <person name="Pardy F."/>
            <person name="Fuh T."/>
            <person name="Niatou-Singa F.S."/>
            <person name="Gouil Q."/>
            <person name="Baker L."/>
            <person name="Ritchie M.E."/>
            <person name="Jex A.R."/>
            <person name="Gazzola D."/>
            <person name="Li H."/>
            <person name="Toshio Fujiwara R."/>
            <person name="Zhan B."/>
            <person name="Aroian R.V."/>
            <person name="Pafco B."/>
            <person name="Schwarz E.M."/>
        </authorList>
    </citation>
    <scope>NUCLEOTIDE SEQUENCE [LARGE SCALE GENOMIC DNA]</scope>
    <source>
        <strain evidence="1 2">Aroian</strain>
        <tissue evidence="1">Whole animal</tissue>
    </source>
</reference>
<protein>
    <submittedName>
        <fullName evidence="1">Uncharacterized protein</fullName>
    </submittedName>
</protein>
<gene>
    <name evidence="1" type="primary">Necator_chrII.g5099</name>
    <name evidence="1" type="ORF">RB195_017307</name>
</gene>